<comment type="similarity">
    <text evidence="1">Belongs to the DprA/Smf family.</text>
</comment>
<dbReference type="Proteomes" id="UP000604381">
    <property type="component" value="Unassembled WGS sequence"/>
</dbReference>
<organism evidence="3 4">
    <name type="scientific">Candidatus Amphirhobacter heronislandensis</name>
    <dbReference type="NCBI Taxonomy" id="1732024"/>
    <lineage>
        <taxon>Bacteria</taxon>
        <taxon>Pseudomonadati</taxon>
        <taxon>Pseudomonadota</taxon>
        <taxon>Gammaproteobacteria</taxon>
        <taxon>Candidatus Tethybacterales</taxon>
        <taxon>Candidatus Tethybacteraceae</taxon>
        <taxon>Candidatus Amphirhobacter</taxon>
    </lineage>
</organism>
<accession>A0A930UDP1</accession>
<dbReference type="EMBL" id="JADHEI010000009">
    <property type="protein sequence ID" value="MBF2734532.1"/>
    <property type="molecule type" value="Genomic_DNA"/>
</dbReference>
<evidence type="ECO:0000313" key="4">
    <source>
        <dbReference type="Proteomes" id="UP000604381"/>
    </source>
</evidence>
<sequence>MSKGSYEAWLELALIKEVSLEAKLIWLRAFGSPAAVLAQPVAELRKHSEEAGPLRGRVEDGVIEAVAAWTKQTGGTCVFLGEAGYPRRVLERFANAPLALFARGDLGLLEERAVAFAGASAPTPDAALLARTLALEAGREGLAVAAGVSPGIAQAALQGALTAPGPCVGVVGGAAAWDSVRLGDEILAGGGLLLGEIAPRAPAPRQGYARRHRLLAALADLLLVVEAPLGCDTLKLAADAADVGCEVAAVPHSPSNPAGRGCNQLLRDGASLVENAKDIQVLLP</sequence>
<dbReference type="PANTHER" id="PTHR43022:SF1">
    <property type="entry name" value="PROTEIN SMF"/>
    <property type="match status" value="1"/>
</dbReference>
<dbReference type="InterPro" id="IPR057666">
    <property type="entry name" value="DrpA_SLOG"/>
</dbReference>
<evidence type="ECO:0000256" key="1">
    <source>
        <dbReference type="ARBA" id="ARBA00006525"/>
    </source>
</evidence>
<dbReference type="GO" id="GO:0009294">
    <property type="term" value="P:DNA-mediated transformation"/>
    <property type="evidence" value="ECO:0007669"/>
    <property type="project" value="InterPro"/>
</dbReference>
<name>A0A930UDP1_9GAMM</name>
<dbReference type="AlphaFoldDB" id="A0A930UDP1"/>
<dbReference type="PANTHER" id="PTHR43022">
    <property type="entry name" value="PROTEIN SMF"/>
    <property type="match status" value="1"/>
</dbReference>
<dbReference type="Gene3D" id="3.40.50.450">
    <property type="match status" value="1"/>
</dbReference>
<dbReference type="Pfam" id="PF02481">
    <property type="entry name" value="DNA_processg_A"/>
    <property type="match status" value="1"/>
</dbReference>
<protein>
    <submittedName>
        <fullName evidence="3">DNA-processing protein DprA</fullName>
    </submittedName>
</protein>
<feature type="domain" description="Smf/DprA SLOG" evidence="2">
    <location>
        <begin position="78"/>
        <end position="280"/>
    </location>
</feature>
<comment type="caution">
    <text evidence="3">The sequence shown here is derived from an EMBL/GenBank/DDBJ whole genome shotgun (WGS) entry which is preliminary data.</text>
</comment>
<evidence type="ECO:0000313" key="3">
    <source>
        <dbReference type="EMBL" id="MBF2734532.1"/>
    </source>
</evidence>
<keyword evidence="4" id="KW-1185">Reference proteome</keyword>
<dbReference type="SUPFAM" id="SSF102405">
    <property type="entry name" value="MCP/YpsA-like"/>
    <property type="match status" value="1"/>
</dbReference>
<proteinExistence type="inferred from homology"/>
<evidence type="ECO:0000259" key="2">
    <source>
        <dbReference type="Pfam" id="PF02481"/>
    </source>
</evidence>
<reference evidence="3" key="1">
    <citation type="submission" date="2020-10" db="EMBL/GenBank/DDBJ databases">
        <title>An improved Amphimedon queenslandica hologenome assembly reveals how three proteobacterial symbionts can extend the metabolic phenotypic of their marine sponge host.</title>
        <authorList>
            <person name="Degnan B."/>
            <person name="Degnan S."/>
            <person name="Xiang X."/>
        </authorList>
    </citation>
    <scope>NUCLEOTIDE SEQUENCE</scope>
    <source>
        <strain evidence="3">AqS2</strain>
    </source>
</reference>
<gene>
    <name evidence="3" type="ORF">ISN26_00300</name>
</gene>
<dbReference type="InterPro" id="IPR003488">
    <property type="entry name" value="DprA"/>
</dbReference>